<dbReference type="GO" id="GO:0005524">
    <property type="term" value="F:ATP binding"/>
    <property type="evidence" value="ECO:0007669"/>
    <property type="project" value="UniProtKB-KW"/>
</dbReference>
<reference evidence="5 6" key="1">
    <citation type="submission" date="2022-03" db="EMBL/GenBank/DDBJ databases">
        <title>Mucilaginibacter sp. isolated from the gut of Protaetia brevitarsis seulensis larvae.</title>
        <authorList>
            <person name="Won M."/>
            <person name="Kim S.-J."/>
            <person name="Kwon S.-W."/>
        </authorList>
    </citation>
    <scope>NUCLEOTIDE SEQUENCE [LARGE SCALE GENOMIC DNA]</scope>
    <source>
        <strain evidence="5 6">CFWR-12</strain>
    </source>
</reference>
<keyword evidence="3 5" id="KW-0067">ATP-binding</keyword>
<evidence type="ECO:0000256" key="3">
    <source>
        <dbReference type="ARBA" id="ARBA00022840"/>
    </source>
</evidence>
<dbReference type="InterPro" id="IPR017871">
    <property type="entry name" value="ABC_transporter-like_CS"/>
</dbReference>
<dbReference type="InterPro" id="IPR050319">
    <property type="entry name" value="ABC_transp_ATP-bind"/>
</dbReference>
<evidence type="ECO:0000313" key="6">
    <source>
        <dbReference type="Proteomes" id="UP000832097"/>
    </source>
</evidence>
<dbReference type="InterPro" id="IPR027417">
    <property type="entry name" value="P-loop_NTPase"/>
</dbReference>
<sequence>MSAPAHGHPIVVSDLSVEYPSHGASPAHVALRGIQFRLAPGEVLGVLGSAGSGKSTLAQVLSGQALEPRSGDVRPVVTGGEVRVLGTKLQPMSRRRLAELRFHVGYLAQDAAITLPAELTVSELVGAPILERDRRYDRRALASRVATLIDAVRLPLTVLDRYPYELSSGQRQRVALARSLVLGPSVLIADEPTAGIDVTVRDAVAGLIGDMREAHAFSAIVVSHDLAVLRRVANRVAVLDRGSLVALGTIDEVFADPLHPYVRALGAALEEGRAAIGDGGSGAGR</sequence>
<dbReference type="SUPFAM" id="SSF52540">
    <property type="entry name" value="P-loop containing nucleoside triphosphate hydrolases"/>
    <property type="match status" value="1"/>
</dbReference>
<dbReference type="Pfam" id="PF00005">
    <property type="entry name" value="ABC_tran"/>
    <property type="match status" value="1"/>
</dbReference>
<dbReference type="RefSeq" id="WP_243557132.1">
    <property type="nucleotide sequence ID" value="NZ_CP094528.1"/>
</dbReference>
<dbReference type="SMART" id="SM00382">
    <property type="entry name" value="AAA"/>
    <property type="match status" value="1"/>
</dbReference>
<dbReference type="PANTHER" id="PTHR43776">
    <property type="entry name" value="TRANSPORT ATP-BINDING PROTEIN"/>
    <property type="match status" value="1"/>
</dbReference>
<gene>
    <name evidence="5" type="ORF">MTO99_03935</name>
</gene>
<keyword evidence="6" id="KW-1185">Reference proteome</keyword>
<dbReference type="PROSITE" id="PS00211">
    <property type="entry name" value="ABC_TRANSPORTER_1"/>
    <property type="match status" value="1"/>
</dbReference>
<keyword evidence="1" id="KW-0813">Transport</keyword>
<proteinExistence type="predicted"/>
<evidence type="ECO:0000256" key="2">
    <source>
        <dbReference type="ARBA" id="ARBA00022741"/>
    </source>
</evidence>
<dbReference type="CDD" id="cd03257">
    <property type="entry name" value="ABC_NikE_OppD_transporters"/>
    <property type="match status" value="1"/>
</dbReference>
<dbReference type="Gene3D" id="3.40.50.300">
    <property type="entry name" value="P-loop containing nucleotide triphosphate hydrolases"/>
    <property type="match status" value="1"/>
</dbReference>
<name>A0ABY4C451_9MICO</name>
<evidence type="ECO:0000256" key="1">
    <source>
        <dbReference type="ARBA" id="ARBA00022448"/>
    </source>
</evidence>
<dbReference type="InterPro" id="IPR003593">
    <property type="entry name" value="AAA+_ATPase"/>
</dbReference>
<feature type="domain" description="ABC transporter" evidence="4">
    <location>
        <begin position="10"/>
        <end position="266"/>
    </location>
</feature>
<protein>
    <submittedName>
        <fullName evidence="5">ATP-binding cassette domain-containing protein</fullName>
    </submittedName>
</protein>
<evidence type="ECO:0000259" key="4">
    <source>
        <dbReference type="PROSITE" id="PS50893"/>
    </source>
</evidence>
<dbReference type="Proteomes" id="UP000832097">
    <property type="component" value="Chromosome"/>
</dbReference>
<organism evidence="5 6">
    <name type="scientific">Agromyces larvae</name>
    <dbReference type="NCBI Taxonomy" id="2929802"/>
    <lineage>
        <taxon>Bacteria</taxon>
        <taxon>Bacillati</taxon>
        <taxon>Actinomycetota</taxon>
        <taxon>Actinomycetes</taxon>
        <taxon>Micrococcales</taxon>
        <taxon>Microbacteriaceae</taxon>
        <taxon>Agromyces</taxon>
    </lineage>
</organism>
<accession>A0ABY4C451</accession>
<dbReference type="InterPro" id="IPR003439">
    <property type="entry name" value="ABC_transporter-like_ATP-bd"/>
</dbReference>
<keyword evidence="2" id="KW-0547">Nucleotide-binding</keyword>
<dbReference type="EMBL" id="CP094528">
    <property type="protein sequence ID" value="UOE44941.1"/>
    <property type="molecule type" value="Genomic_DNA"/>
</dbReference>
<evidence type="ECO:0000313" key="5">
    <source>
        <dbReference type="EMBL" id="UOE44941.1"/>
    </source>
</evidence>
<dbReference type="PROSITE" id="PS50893">
    <property type="entry name" value="ABC_TRANSPORTER_2"/>
    <property type="match status" value="1"/>
</dbReference>